<protein>
    <submittedName>
        <fullName evidence="2">Uncharacterized protein</fullName>
    </submittedName>
</protein>
<sequence>MEESKVFKNIWRFNAIVIMLVGVLGVALALFACIMIFKEITRDRSVRNIVNIEESPAKKEEWQLGGITTISGSDLFMIPLHSEQSYSRGSYSKSASSTRNHLFIDVINNKKYWLFGKNDYLITQTNQLPNTRYDEQSKDTKAILYYVVKSDTNNDKALTSSDLLTVAISKPNGKGYVELLKDIDFVNGYKTVNEKSVIIVFQRDNIGYSANIDLESLSISGEEQLPSVQP</sequence>
<dbReference type="AlphaFoldDB" id="A0A075NUF4"/>
<feature type="transmembrane region" description="Helical" evidence="1">
    <location>
        <begin position="15"/>
        <end position="37"/>
    </location>
</feature>
<dbReference type="GeneID" id="78254448"/>
<keyword evidence="1" id="KW-0812">Transmembrane</keyword>
<reference evidence="2 3" key="1">
    <citation type="submission" date="2014-06" db="EMBL/GenBank/DDBJ databases">
        <title>Genomes of Alteromonas australica, a world apart.</title>
        <authorList>
            <person name="Gonzaga A."/>
            <person name="Lopez-Perez M."/>
            <person name="Rodriguez-Valera F."/>
        </authorList>
    </citation>
    <scope>NUCLEOTIDE SEQUENCE [LARGE SCALE GENOMIC DNA]</scope>
    <source>
        <strain evidence="2 3">H 17</strain>
    </source>
</reference>
<dbReference type="eggNOG" id="ENOG5030NVI">
    <property type="taxonomic scope" value="Bacteria"/>
</dbReference>
<accession>A0A075NUF4</accession>
<dbReference type="RefSeq" id="WP_044056458.1">
    <property type="nucleotide sequence ID" value="NZ_CBCSKJ010000006.1"/>
</dbReference>
<name>A0A075NUF4_9ALTE</name>
<evidence type="ECO:0000256" key="1">
    <source>
        <dbReference type="SAM" id="Phobius"/>
    </source>
</evidence>
<keyword evidence="1" id="KW-1133">Transmembrane helix</keyword>
<evidence type="ECO:0000313" key="2">
    <source>
        <dbReference type="EMBL" id="AIF98264.1"/>
    </source>
</evidence>
<organism evidence="2 3">
    <name type="scientific">Alteromonas australica</name>
    <dbReference type="NCBI Taxonomy" id="589873"/>
    <lineage>
        <taxon>Bacteria</taxon>
        <taxon>Pseudomonadati</taxon>
        <taxon>Pseudomonadota</taxon>
        <taxon>Gammaproteobacteria</taxon>
        <taxon>Alteromonadales</taxon>
        <taxon>Alteromonadaceae</taxon>
        <taxon>Alteromonas/Salinimonas group</taxon>
        <taxon>Alteromonas</taxon>
    </lineage>
</organism>
<dbReference type="EMBL" id="CP008849">
    <property type="protein sequence ID" value="AIF98264.1"/>
    <property type="molecule type" value="Genomic_DNA"/>
</dbReference>
<dbReference type="KEGG" id="aal:EP13_05870"/>
<proteinExistence type="predicted"/>
<evidence type="ECO:0000313" key="3">
    <source>
        <dbReference type="Proteomes" id="UP000056090"/>
    </source>
</evidence>
<keyword evidence="1" id="KW-0472">Membrane</keyword>
<dbReference type="PROSITE" id="PS51257">
    <property type="entry name" value="PROKAR_LIPOPROTEIN"/>
    <property type="match status" value="1"/>
</dbReference>
<dbReference type="Proteomes" id="UP000056090">
    <property type="component" value="Chromosome"/>
</dbReference>
<keyword evidence="3" id="KW-1185">Reference proteome</keyword>
<gene>
    <name evidence="2" type="ORF">EP13_05870</name>
</gene>